<dbReference type="HOGENOM" id="CLU_049301_5_3_5"/>
<dbReference type="STRING" id="316055.RPE_1730"/>
<dbReference type="EMBL" id="CP000463">
    <property type="protein sequence ID" value="ABJ05679.1"/>
    <property type="molecule type" value="Genomic_DNA"/>
</dbReference>
<accession>Q07QV5</accession>
<name>Q07QV5_RHOP5</name>
<protein>
    <submittedName>
        <fullName evidence="2">UspA domain protein</fullName>
    </submittedName>
</protein>
<evidence type="ECO:0000313" key="2">
    <source>
        <dbReference type="EMBL" id="ABJ05679.1"/>
    </source>
</evidence>
<comment type="similarity">
    <text evidence="1">Belongs to the universal stress protein A family.</text>
</comment>
<dbReference type="CDD" id="cd00293">
    <property type="entry name" value="USP-like"/>
    <property type="match status" value="1"/>
</dbReference>
<gene>
    <name evidence="2" type="ordered locus">RPE_1730</name>
</gene>
<reference evidence="2" key="1">
    <citation type="submission" date="2006-09" db="EMBL/GenBank/DDBJ databases">
        <title>Complete sequence of Rhodopseudomonas palustris BisA53.</title>
        <authorList>
            <consortium name="US DOE Joint Genome Institute"/>
            <person name="Copeland A."/>
            <person name="Lucas S."/>
            <person name="Lapidus A."/>
            <person name="Barry K."/>
            <person name="Detter J.C."/>
            <person name="Glavina del Rio T."/>
            <person name="Hammon N."/>
            <person name="Israni S."/>
            <person name="Dalin E."/>
            <person name="Tice H."/>
            <person name="Pitluck S."/>
            <person name="Chain P."/>
            <person name="Malfatti S."/>
            <person name="Shin M."/>
            <person name="Vergez L."/>
            <person name="Schmutz J."/>
            <person name="Larimer F."/>
            <person name="Land M."/>
            <person name="Hauser L."/>
            <person name="Pelletier D.A."/>
            <person name="Kyrpides N."/>
            <person name="Kim E."/>
            <person name="Harwood C.S."/>
            <person name="Oda Y."/>
            <person name="Richardson P."/>
        </authorList>
    </citation>
    <scope>NUCLEOTIDE SEQUENCE [LARGE SCALE GENOMIC DNA]</scope>
    <source>
        <strain evidence="2">BisA53</strain>
    </source>
</reference>
<dbReference type="PANTHER" id="PTHR46268:SF15">
    <property type="entry name" value="UNIVERSAL STRESS PROTEIN HP_0031"/>
    <property type="match status" value="1"/>
</dbReference>
<dbReference type="AlphaFoldDB" id="Q07QV5"/>
<dbReference type="SUPFAM" id="SSF52402">
    <property type="entry name" value="Adenine nucleotide alpha hydrolases-like"/>
    <property type="match status" value="2"/>
</dbReference>
<dbReference type="KEGG" id="rpe:RPE_1730"/>
<organism evidence="2">
    <name type="scientific">Rhodopseudomonas palustris (strain BisA53)</name>
    <dbReference type="NCBI Taxonomy" id="316055"/>
    <lineage>
        <taxon>Bacteria</taxon>
        <taxon>Pseudomonadati</taxon>
        <taxon>Pseudomonadota</taxon>
        <taxon>Alphaproteobacteria</taxon>
        <taxon>Hyphomicrobiales</taxon>
        <taxon>Nitrobacteraceae</taxon>
        <taxon>Rhodopseudomonas</taxon>
    </lineage>
</organism>
<dbReference type="Gene3D" id="3.40.50.12370">
    <property type="match status" value="1"/>
</dbReference>
<sequence>MTAFGEASTIRRASGQGETMTYATVMVCLALEQPNTRRLEVAAKIANYFEAGVIGLAAADFSPPLYYTSGAQAQKLLAQGTQAIAEQTVALEAEFRQTMQGLTGAVEWRSAVEIPGRYIARQARCADLIVCGATGPMTDPFAVADPADLVMQVGRPLLVVPEEVGEVDLTSVLVAWKDNPEARRAVVDALPLLRKAARVKVVQVVEEDLNQEEANAAVADVVAWLARHGVAATGFVPDVVGNVAVQLDRIATAVDAGVIVAGAYGHSRFREWILGGVTQFLVTQATRCALLSH</sequence>
<proteinExistence type="inferred from homology"/>
<evidence type="ECO:0000256" key="1">
    <source>
        <dbReference type="ARBA" id="ARBA00008791"/>
    </source>
</evidence>
<dbReference type="PANTHER" id="PTHR46268">
    <property type="entry name" value="STRESS RESPONSE PROTEIN NHAX"/>
    <property type="match status" value="1"/>
</dbReference>
<dbReference type="eggNOG" id="COG0589">
    <property type="taxonomic scope" value="Bacteria"/>
</dbReference>